<dbReference type="EMBL" id="OUNR01000021">
    <property type="protein sequence ID" value="SPP66626.1"/>
    <property type="molecule type" value="Genomic_DNA"/>
</dbReference>
<accession>A0A330L9J6</accession>
<evidence type="ECO:0008006" key="3">
    <source>
        <dbReference type="Google" id="ProtNLM"/>
    </source>
</evidence>
<dbReference type="AlphaFoldDB" id="A0A330L9J6"/>
<proteinExistence type="predicted"/>
<keyword evidence="2" id="KW-1185">Reference proteome</keyword>
<gene>
    <name evidence="1" type="ORF">NITLEN_80050</name>
</gene>
<dbReference type="Proteomes" id="UP000248168">
    <property type="component" value="Unassembled WGS sequence"/>
</dbReference>
<reference evidence="2" key="1">
    <citation type="submission" date="2018-04" db="EMBL/GenBank/DDBJ databases">
        <authorList>
            <person name="Lucker S."/>
            <person name="Sakoula D."/>
        </authorList>
    </citation>
    <scope>NUCLEOTIDE SEQUENCE [LARGE SCALE GENOMIC DNA]</scope>
</reference>
<dbReference type="InParanoid" id="A0A330L9J6"/>
<evidence type="ECO:0000313" key="1">
    <source>
        <dbReference type="EMBL" id="SPP66626.1"/>
    </source>
</evidence>
<evidence type="ECO:0000313" key="2">
    <source>
        <dbReference type="Proteomes" id="UP000248168"/>
    </source>
</evidence>
<name>A0A330L9J6_9BACT</name>
<protein>
    <recommendedName>
        <fullName evidence="3">DUF2283 domain-containing protein</fullName>
    </recommendedName>
</protein>
<organism evidence="1 2">
    <name type="scientific">Nitrospira lenta</name>
    <dbReference type="NCBI Taxonomy" id="1436998"/>
    <lineage>
        <taxon>Bacteria</taxon>
        <taxon>Pseudomonadati</taxon>
        <taxon>Nitrospirota</taxon>
        <taxon>Nitrospiria</taxon>
        <taxon>Nitrospirales</taxon>
        <taxon>Nitrospiraceae</taxon>
        <taxon>Nitrospira</taxon>
    </lineage>
</organism>
<sequence>MWFDPEADYLEVQFREASGFMRPTAKDALMERVDGEGHVLGFSVLGVSRFRKDHPLEAELVVGE</sequence>